<organism evidence="11 12">
    <name type="scientific">Jiella avicenniae</name>
    <dbReference type="NCBI Taxonomy" id="2907202"/>
    <lineage>
        <taxon>Bacteria</taxon>
        <taxon>Pseudomonadati</taxon>
        <taxon>Pseudomonadota</taxon>
        <taxon>Alphaproteobacteria</taxon>
        <taxon>Hyphomicrobiales</taxon>
        <taxon>Aurantimonadaceae</taxon>
        <taxon>Jiella</taxon>
    </lineage>
</organism>
<dbReference type="EC" id="2.4.1.25" evidence="3 10"/>
<evidence type="ECO:0000256" key="9">
    <source>
        <dbReference type="ARBA" id="ARBA00031501"/>
    </source>
</evidence>
<dbReference type="EMBL" id="JAJUWU010000014">
    <property type="protein sequence ID" value="MCE7029124.1"/>
    <property type="molecule type" value="Genomic_DNA"/>
</dbReference>
<keyword evidence="6 10" id="KW-0808">Transferase</keyword>
<dbReference type="SUPFAM" id="SSF51445">
    <property type="entry name" value="(Trans)glycosidases"/>
    <property type="match status" value="1"/>
</dbReference>
<dbReference type="Pfam" id="PF02446">
    <property type="entry name" value="Glyco_hydro_77"/>
    <property type="match status" value="1"/>
</dbReference>
<evidence type="ECO:0000256" key="6">
    <source>
        <dbReference type="ARBA" id="ARBA00022679"/>
    </source>
</evidence>
<evidence type="ECO:0000313" key="12">
    <source>
        <dbReference type="Proteomes" id="UP001139035"/>
    </source>
</evidence>
<dbReference type="InterPro" id="IPR017853">
    <property type="entry name" value="GH"/>
</dbReference>
<dbReference type="GO" id="GO:0004134">
    <property type="term" value="F:4-alpha-glucanotransferase activity"/>
    <property type="evidence" value="ECO:0007669"/>
    <property type="project" value="UniProtKB-EC"/>
</dbReference>
<evidence type="ECO:0000256" key="4">
    <source>
        <dbReference type="ARBA" id="ARBA00020295"/>
    </source>
</evidence>
<evidence type="ECO:0000256" key="8">
    <source>
        <dbReference type="ARBA" id="ARBA00031423"/>
    </source>
</evidence>
<dbReference type="GO" id="GO:0005975">
    <property type="term" value="P:carbohydrate metabolic process"/>
    <property type="evidence" value="ECO:0007669"/>
    <property type="project" value="InterPro"/>
</dbReference>
<dbReference type="Proteomes" id="UP001139035">
    <property type="component" value="Unassembled WGS sequence"/>
</dbReference>
<dbReference type="PANTHER" id="PTHR32438">
    <property type="entry name" value="4-ALPHA-GLUCANOTRANSFERASE DPE1, CHLOROPLASTIC/AMYLOPLASTIC"/>
    <property type="match status" value="1"/>
</dbReference>
<accession>A0A9X1T5R2</accession>
<keyword evidence="5 10" id="KW-0328">Glycosyltransferase</keyword>
<dbReference type="AlphaFoldDB" id="A0A9X1T5R2"/>
<comment type="caution">
    <text evidence="11">The sequence shown here is derived from an EMBL/GenBank/DDBJ whole genome shotgun (WGS) entry which is preliminary data.</text>
</comment>
<dbReference type="Gene3D" id="3.20.20.80">
    <property type="entry name" value="Glycosidases"/>
    <property type="match status" value="1"/>
</dbReference>
<comment type="catalytic activity">
    <reaction evidence="1 10">
        <text>Transfers a segment of a (1-&gt;4)-alpha-D-glucan to a new position in an acceptor, which may be glucose or a (1-&gt;4)-alpha-D-glucan.</text>
        <dbReference type="EC" id="2.4.1.25"/>
    </reaction>
</comment>
<protein>
    <recommendedName>
        <fullName evidence="4 10">4-alpha-glucanotransferase</fullName>
        <ecNumber evidence="3 10">2.4.1.25</ecNumber>
    </recommendedName>
    <alternativeName>
        <fullName evidence="8 10">Amylomaltase</fullName>
    </alternativeName>
    <alternativeName>
        <fullName evidence="9 10">Disproportionating enzyme</fullName>
    </alternativeName>
</protein>
<evidence type="ECO:0000256" key="2">
    <source>
        <dbReference type="ARBA" id="ARBA00005684"/>
    </source>
</evidence>
<reference evidence="11" key="1">
    <citation type="submission" date="2022-01" db="EMBL/GenBank/DDBJ databases">
        <title>Jiella avicenniae sp. nov., a novel endophytic bacterium isolated from bark of Avicennia marina.</title>
        <authorList>
            <person name="Tuo L."/>
        </authorList>
    </citation>
    <scope>NUCLEOTIDE SEQUENCE</scope>
    <source>
        <strain evidence="11">CBK1P-4</strain>
    </source>
</reference>
<dbReference type="PANTHER" id="PTHR32438:SF5">
    <property type="entry name" value="4-ALPHA-GLUCANOTRANSFERASE DPE1, CHLOROPLASTIC_AMYLOPLASTIC"/>
    <property type="match status" value="1"/>
</dbReference>
<gene>
    <name evidence="11" type="primary">malQ</name>
    <name evidence="11" type="ORF">LZD57_14090</name>
</gene>
<evidence type="ECO:0000256" key="10">
    <source>
        <dbReference type="RuleBase" id="RU361207"/>
    </source>
</evidence>
<proteinExistence type="inferred from homology"/>
<sequence>MTGRLDRLAASHGIQLAYVSELGEDRVIDDDAKRALLRALGVDPEEGAEGDFHDGAEPPAGACPLPPAIAAHRHWGVACQLYALRSSRNLGIGDFEDLARLAILAGREGAAFVGVNPLHALFLAEPSRYSPYSPSTRRFLNPLYVAVDHMEGGPEALERLRVEAPALFETADGDLLDYVGVGRLKRALFDAVFENRRAELEDEQAFQRFVEEGGQALAGFALFEAISEDQVAKGGHAGWHHWPEALKDHGSAEVARFAEEKRDRVLFHLWLQFEAEEQLASAQARAKAAGMAIGLYLDLAVGVAPDGAETWADPALTVSAARVGSPPDMFNSQGQDWGLAPLSPKALAERDHKPLFDAFMALTRHAGAVRIDHAMGLARLWWIPNEARSAGGGYVRYHFGAMIDAVASAAGKNRCLVIGEDLGTVPPGFREVMAGANVFSYRVLYFERHQDGSFIAPEAYPRLSLACISTHDLATLAGWWTGNDIALRFEAGTQDEAATSRDRASRQDEKRMLLQALHRSGLLPDRLEAEVRGDAAMPQDLSEDLAIAIHRHLAKSAALLFAVQLDEMVGARRQANLPGTTDQYPNWRIRTPVSLDELGGNDRFLGLAAAMREERPKAP</sequence>
<comment type="similarity">
    <text evidence="2 10">Belongs to the disproportionating enzyme family.</text>
</comment>
<dbReference type="NCBIfam" id="TIGR00217">
    <property type="entry name" value="malQ"/>
    <property type="match status" value="1"/>
</dbReference>
<evidence type="ECO:0000313" key="11">
    <source>
        <dbReference type="EMBL" id="MCE7029124.1"/>
    </source>
</evidence>
<keyword evidence="12" id="KW-1185">Reference proteome</keyword>
<evidence type="ECO:0000256" key="3">
    <source>
        <dbReference type="ARBA" id="ARBA00012560"/>
    </source>
</evidence>
<dbReference type="InterPro" id="IPR003385">
    <property type="entry name" value="Glyco_hydro_77"/>
</dbReference>
<name>A0A9X1T5R2_9HYPH</name>
<evidence type="ECO:0000256" key="7">
    <source>
        <dbReference type="ARBA" id="ARBA00023277"/>
    </source>
</evidence>
<dbReference type="RefSeq" id="WP_233720121.1">
    <property type="nucleotide sequence ID" value="NZ_JAJUWU010000014.1"/>
</dbReference>
<evidence type="ECO:0000256" key="1">
    <source>
        <dbReference type="ARBA" id="ARBA00000439"/>
    </source>
</evidence>
<evidence type="ECO:0000256" key="5">
    <source>
        <dbReference type="ARBA" id="ARBA00022676"/>
    </source>
</evidence>
<keyword evidence="7 10" id="KW-0119">Carbohydrate metabolism</keyword>